<feature type="region of interest" description="Disordered" evidence="1">
    <location>
        <begin position="103"/>
        <end position="128"/>
    </location>
</feature>
<gene>
    <name evidence="2" type="ORF">GCM10010449_56060</name>
</gene>
<evidence type="ECO:0000313" key="3">
    <source>
        <dbReference type="Proteomes" id="UP001501637"/>
    </source>
</evidence>
<organism evidence="2 3">
    <name type="scientific">Streptomyces rectiviolaceus</name>
    <dbReference type="NCBI Taxonomy" id="332591"/>
    <lineage>
        <taxon>Bacteria</taxon>
        <taxon>Bacillati</taxon>
        <taxon>Actinomycetota</taxon>
        <taxon>Actinomycetes</taxon>
        <taxon>Kitasatosporales</taxon>
        <taxon>Streptomycetaceae</taxon>
        <taxon>Streptomyces</taxon>
    </lineage>
</organism>
<evidence type="ECO:0008006" key="4">
    <source>
        <dbReference type="Google" id="ProtNLM"/>
    </source>
</evidence>
<protein>
    <recommendedName>
        <fullName evidence="4">Regulatory protein</fullName>
    </recommendedName>
</protein>
<name>A0ABP6MVE8_9ACTN</name>
<comment type="caution">
    <text evidence="2">The sequence shown here is derived from an EMBL/GenBank/DDBJ whole genome shotgun (WGS) entry which is preliminary data.</text>
</comment>
<dbReference type="EMBL" id="BAAAUG010000112">
    <property type="protein sequence ID" value="GAA3127456.1"/>
    <property type="molecule type" value="Genomic_DNA"/>
</dbReference>
<reference evidence="3" key="1">
    <citation type="journal article" date="2019" name="Int. J. Syst. Evol. Microbiol.">
        <title>The Global Catalogue of Microorganisms (GCM) 10K type strain sequencing project: providing services to taxonomists for standard genome sequencing and annotation.</title>
        <authorList>
            <consortium name="The Broad Institute Genomics Platform"/>
            <consortium name="The Broad Institute Genome Sequencing Center for Infectious Disease"/>
            <person name="Wu L."/>
            <person name="Ma J."/>
        </authorList>
    </citation>
    <scope>NUCLEOTIDE SEQUENCE [LARGE SCALE GENOMIC DNA]</scope>
    <source>
        <strain evidence="3">JCM 9092</strain>
    </source>
</reference>
<feature type="compositionally biased region" description="Basic and acidic residues" evidence="1">
    <location>
        <begin position="24"/>
        <end position="36"/>
    </location>
</feature>
<evidence type="ECO:0000313" key="2">
    <source>
        <dbReference type="EMBL" id="GAA3127456.1"/>
    </source>
</evidence>
<feature type="region of interest" description="Disordered" evidence="1">
    <location>
        <begin position="17"/>
        <end position="36"/>
    </location>
</feature>
<accession>A0ABP6MVE8</accession>
<sequence>MQTMPIDTARLGPMRCSIAPEPRLNPEGEQRRDREGNLQWVTSVTVVPAQGRRVEAIDVVVSGIQPTGIMAGAEVKITNLVANAWSVDGRSGTSYRADAITAVTGPAAPGGGPGPSSGARGKSSGGES</sequence>
<evidence type="ECO:0000256" key="1">
    <source>
        <dbReference type="SAM" id="MobiDB-lite"/>
    </source>
</evidence>
<proteinExistence type="predicted"/>
<keyword evidence="3" id="KW-1185">Reference proteome</keyword>
<dbReference type="Proteomes" id="UP001501637">
    <property type="component" value="Unassembled WGS sequence"/>
</dbReference>